<organism evidence="2 3">
    <name type="scientific">Monoraphidium neglectum</name>
    <dbReference type="NCBI Taxonomy" id="145388"/>
    <lineage>
        <taxon>Eukaryota</taxon>
        <taxon>Viridiplantae</taxon>
        <taxon>Chlorophyta</taxon>
        <taxon>core chlorophytes</taxon>
        <taxon>Chlorophyceae</taxon>
        <taxon>CS clade</taxon>
        <taxon>Sphaeropleales</taxon>
        <taxon>Selenastraceae</taxon>
        <taxon>Monoraphidium</taxon>
    </lineage>
</organism>
<protein>
    <submittedName>
        <fullName evidence="2">Uncharacterized protein</fullName>
    </submittedName>
</protein>
<feature type="region of interest" description="Disordered" evidence="1">
    <location>
        <begin position="1"/>
        <end position="40"/>
    </location>
</feature>
<name>A0A0D2MWC5_9CHLO</name>
<feature type="compositionally biased region" description="Low complexity" evidence="1">
    <location>
        <begin position="25"/>
        <end position="36"/>
    </location>
</feature>
<dbReference type="GeneID" id="25736061"/>
<reference evidence="2 3" key="1">
    <citation type="journal article" date="2013" name="BMC Genomics">
        <title>Reconstruction of the lipid metabolism for the microalga Monoraphidium neglectum from its genome sequence reveals characteristics suitable for biofuel production.</title>
        <authorList>
            <person name="Bogen C."/>
            <person name="Al-Dilaimi A."/>
            <person name="Albersmeier A."/>
            <person name="Wichmann J."/>
            <person name="Grundmann M."/>
            <person name="Rupp O."/>
            <person name="Lauersen K.J."/>
            <person name="Blifernez-Klassen O."/>
            <person name="Kalinowski J."/>
            <person name="Goesmann A."/>
            <person name="Mussgnug J.H."/>
            <person name="Kruse O."/>
        </authorList>
    </citation>
    <scope>NUCLEOTIDE SEQUENCE [LARGE SCALE GENOMIC DNA]</scope>
    <source>
        <strain evidence="2 3">SAG 48.87</strain>
    </source>
</reference>
<proteinExistence type="predicted"/>
<dbReference type="AlphaFoldDB" id="A0A0D2MWC5"/>
<dbReference type="OrthoDB" id="544644at2759"/>
<gene>
    <name evidence="2" type="ORF">MNEG_3183</name>
</gene>
<keyword evidence="3" id="KW-1185">Reference proteome</keyword>
<sequence>MDQMHKKDVLGVPRPLLDDPPPRPAGGAAEPAPAAPGSGTQLFYPVRDLARLPDRPDPGLIGNLQGAFMGSPVAYAQLLPNHLEVSYQVLSTIMLWPPMEVFHPFYVDYELAASHLSALRRRALRSGTRRRRRPRRAVVSAKAGGLTPRSS</sequence>
<evidence type="ECO:0000256" key="1">
    <source>
        <dbReference type="SAM" id="MobiDB-lite"/>
    </source>
</evidence>
<dbReference type="EMBL" id="KK100608">
    <property type="protein sequence ID" value="KIZ04777.1"/>
    <property type="molecule type" value="Genomic_DNA"/>
</dbReference>
<feature type="compositionally biased region" description="Basic residues" evidence="1">
    <location>
        <begin position="125"/>
        <end position="136"/>
    </location>
</feature>
<dbReference type="RefSeq" id="XP_013903796.1">
    <property type="nucleotide sequence ID" value="XM_014048342.1"/>
</dbReference>
<dbReference type="KEGG" id="mng:MNEG_3183"/>
<evidence type="ECO:0000313" key="3">
    <source>
        <dbReference type="Proteomes" id="UP000054498"/>
    </source>
</evidence>
<dbReference type="Proteomes" id="UP000054498">
    <property type="component" value="Unassembled WGS sequence"/>
</dbReference>
<accession>A0A0D2MWC5</accession>
<evidence type="ECO:0000313" key="2">
    <source>
        <dbReference type="EMBL" id="KIZ04777.1"/>
    </source>
</evidence>
<feature type="region of interest" description="Disordered" evidence="1">
    <location>
        <begin position="125"/>
        <end position="151"/>
    </location>
</feature>